<accession>A0A0P9IV61</accession>
<evidence type="ECO:0000256" key="3">
    <source>
        <dbReference type="ARBA" id="ARBA00022630"/>
    </source>
</evidence>
<evidence type="ECO:0000256" key="7">
    <source>
        <dbReference type="ARBA" id="ARBA00023002"/>
    </source>
</evidence>
<dbReference type="Pfam" id="PF07992">
    <property type="entry name" value="Pyr_redox_2"/>
    <property type="match status" value="1"/>
</dbReference>
<dbReference type="SUPFAM" id="SSF51905">
    <property type="entry name" value="FAD/NAD(P)-binding domain"/>
    <property type="match status" value="2"/>
</dbReference>
<dbReference type="PANTHER" id="PTHR43557">
    <property type="entry name" value="APOPTOSIS-INDUCING FACTOR 1"/>
    <property type="match status" value="1"/>
</dbReference>
<keyword evidence="3" id="KW-0285">Flavoprotein</keyword>
<dbReference type="PANTHER" id="PTHR43557:SF2">
    <property type="entry name" value="RIESKE DOMAIN-CONTAINING PROTEIN-RELATED"/>
    <property type="match status" value="1"/>
</dbReference>
<dbReference type="Gene3D" id="2.102.10.10">
    <property type="entry name" value="Rieske [2Fe-2S] iron-sulphur domain"/>
    <property type="match status" value="1"/>
</dbReference>
<dbReference type="InterPro" id="IPR050446">
    <property type="entry name" value="FAD-oxidoreductase/Apoptosis"/>
</dbReference>
<evidence type="ECO:0000256" key="2">
    <source>
        <dbReference type="ARBA" id="ARBA00006442"/>
    </source>
</evidence>
<dbReference type="Gene3D" id="3.50.50.60">
    <property type="entry name" value="FAD/NAD(P)-binding domain"/>
    <property type="match status" value="2"/>
</dbReference>
<protein>
    <recommendedName>
        <fullName evidence="10">Rieske domain-containing protein</fullName>
    </recommendedName>
</protein>
<dbReference type="GO" id="GO:0051537">
    <property type="term" value="F:2 iron, 2 sulfur cluster binding"/>
    <property type="evidence" value="ECO:0007669"/>
    <property type="project" value="UniProtKB-KW"/>
</dbReference>
<dbReference type="PROSITE" id="PS51296">
    <property type="entry name" value="RIESKE"/>
    <property type="match status" value="1"/>
</dbReference>
<comment type="cofactor">
    <cofactor evidence="1">
        <name>FAD</name>
        <dbReference type="ChEBI" id="CHEBI:57692"/>
    </cofactor>
</comment>
<dbReference type="InterPro" id="IPR023753">
    <property type="entry name" value="FAD/NAD-binding_dom"/>
</dbReference>
<keyword evidence="8" id="KW-0408">Iron</keyword>
<keyword evidence="9" id="KW-0411">Iron-sulfur</keyword>
<dbReference type="InterPro" id="IPR016156">
    <property type="entry name" value="FAD/NAD-linked_Rdtase_dimer_sf"/>
</dbReference>
<gene>
    <name evidence="11" type="ORF">RHOBADRAFT_38051</name>
</gene>
<dbReference type="Pfam" id="PF00355">
    <property type="entry name" value="Rieske"/>
    <property type="match status" value="1"/>
</dbReference>
<dbReference type="InterPro" id="IPR017941">
    <property type="entry name" value="Rieske_2Fe-2S"/>
</dbReference>
<dbReference type="Gene3D" id="3.30.390.30">
    <property type="match status" value="1"/>
</dbReference>
<organism evidence="11 12">
    <name type="scientific">Rhodotorula graminis (strain WP1)</name>
    <dbReference type="NCBI Taxonomy" id="578459"/>
    <lineage>
        <taxon>Eukaryota</taxon>
        <taxon>Fungi</taxon>
        <taxon>Dikarya</taxon>
        <taxon>Basidiomycota</taxon>
        <taxon>Pucciniomycotina</taxon>
        <taxon>Microbotryomycetes</taxon>
        <taxon>Sporidiobolales</taxon>
        <taxon>Sporidiobolaceae</taxon>
        <taxon>Rhodotorula</taxon>
    </lineage>
</organism>
<evidence type="ECO:0000313" key="12">
    <source>
        <dbReference type="Proteomes" id="UP000053890"/>
    </source>
</evidence>
<dbReference type="AlphaFoldDB" id="A0A0P9IV61"/>
<dbReference type="Pfam" id="PF14759">
    <property type="entry name" value="Reductase_C"/>
    <property type="match status" value="1"/>
</dbReference>
<dbReference type="PRINTS" id="PR00368">
    <property type="entry name" value="FADPNR"/>
</dbReference>
<keyword evidence="7" id="KW-0560">Oxidoreductase</keyword>
<dbReference type="GO" id="GO:0016651">
    <property type="term" value="F:oxidoreductase activity, acting on NAD(P)H"/>
    <property type="evidence" value="ECO:0007669"/>
    <property type="project" value="TreeGrafter"/>
</dbReference>
<dbReference type="RefSeq" id="XP_018269533.1">
    <property type="nucleotide sequence ID" value="XM_018413485.1"/>
</dbReference>
<keyword evidence="4" id="KW-0001">2Fe-2S</keyword>
<reference evidence="11 12" key="1">
    <citation type="journal article" date="2015" name="Front. Microbiol.">
        <title>Genome sequence of the plant growth promoting endophytic yeast Rhodotorula graminis WP1.</title>
        <authorList>
            <person name="Firrincieli A."/>
            <person name="Otillar R."/>
            <person name="Salamov A."/>
            <person name="Schmutz J."/>
            <person name="Khan Z."/>
            <person name="Redman R.S."/>
            <person name="Fleck N.D."/>
            <person name="Lindquist E."/>
            <person name="Grigoriev I.V."/>
            <person name="Doty S.L."/>
        </authorList>
    </citation>
    <scope>NUCLEOTIDE SEQUENCE [LARGE SCALE GENOMIC DNA]</scope>
    <source>
        <strain evidence="11 12">WP1</strain>
    </source>
</reference>
<evidence type="ECO:0000256" key="4">
    <source>
        <dbReference type="ARBA" id="ARBA00022714"/>
    </source>
</evidence>
<dbReference type="Proteomes" id="UP000053890">
    <property type="component" value="Unassembled WGS sequence"/>
</dbReference>
<evidence type="ECO:0000256" key="8">
    <source>
        <dbReference type="ARBA" id="ARBA00023004"/>
    </source>
</evidence>
<keyword evidence="5" id="KW-0479">Metal-binding</keyword>
<dbReference type="EMBL" id="KQ474082">
    <property type="protein sequence ID" value="KPV73484.1"/>
    <property type="molecule type" value="Genomic_DNA"/>
</dbReference>
<dbReference type="GeneID" id="28973934"/>
<dbReference type="CDD" id="cd03478">
    <property type="entry name" value="Rieske_AIFL_N"/>
    <property type="match status" value="1"/>
</dbReference>
<dbReference type="GO" id="GO:0005737">
    <property type="term" value="C:cytoplasm"/>
    <property type="evidence" value="ECO:0007669"/>
    <property type="project" value="TreeGrafter"/>
</dbReference>
<dbReference type="InterPro" id="IPR028202">
    <property type="entry name" value="Reductase_C"/>
</dbReference>
<evidence type="ECO:0000313" key="11">
    <source>
        <dbReference type="EMBL" id="KPV73484.1"/>
    </source>
</evidence>
<keyword evidence="12" id="KW-1185">Reference proteome</keyword>
<evidence type="ECO:0000259" key="10">
    <source>
        <dbReference type="PROSITE" id="PS51296"/>
    </source>
</evidence>
<evidence type="ECO:0000256" key="1">
    <source>
        <dbReference type="ARBA" id="ARBA00001974"/>
    </source>
</evidence>
<dbReference type="InterPro" id="IPR036188">
    <property type="entry name" value="FAD/NAD-bd_sf"/>
</dbReference>
<dbReference type="OrthoDB" id="6029at2759"/>
<dbReference type="SUPFAM" id="SSF55424">
    <property type="entry name" value="FAD/NAD-linked reductases, dimerisation (C-terminal) domain"/>
    <property type="match status" value="1"/>
</dbReference>
<name>A0A0P9IV61_RHOGW</name>
<dbReference type="OMA" id="PRCTHYG"/>
<keyword evidence="6" id="KW-0274">FAD</keyword>
<dbReference type="SUPFAM" id="SSF50022">
    <property type="entry name" value="ISP domain"/>
    <property type="match status" value="1"/>
</dbReference>
<dbReference type="GO" id="GO:0046872">
    <property type="term" value="F:metal ion binding"/>
    <property type="evidence" value="ECO:0007669"/>
    <property type="project" value="UniProtKB-KW"/>
</dbReference>
<dbReference type="InterPro" id="IPR036922">
    <property type="entry name" value="Rieske_2Fe-2S_sf"/>
</dbReference>
<dbReference type="PRINTS" id="PR00411">
    <property type="entry name" value="PNDRDTASEI"/>
</dbReference>
<comment type="similarity">
    <text evidence="2">Belongs to the FAD-dependent oxidoreductase family.</text>
</comment>
<sequence>MKEVPFPAEDSESKVLLSKVRGQYFATSNKCTHYGAPLIKGVLTESGRVVCPWHGACFNVCSNGDIEDAPGLNSLQSFKVETDGGFIYVHADEQTVANSREPKAPSVEIQSSPKHANVLIIGGGAGAAHAVEALREEGFTGSVRVISKEPHLPADRTKISKGLVSDPSKLLLRSQAFYDKLKTEFVLDTEATKLDFASATVELSNGESATYDNLVLATGAFPTKIPLDGVDLNNIFTVRGVKDAEGINAAVGSPEKDEDKKNVVVVGSSFIGMEVALALADKAKVTVLGLEDAPFSKILGNPIGNGIRKFHESKGTKFILPAELSHFAPHDDDKSRVGAVHLKDGTVLPAEAVVIGAGVKPATELLKAAGLSLEKNASVKTDDVLEIEQLKGKYKGRVFALGDVATFDTPRGSNYVQHWNVASNHGRAIAHYIATDKRESFDKVAIFWSAQGQQLRYAGTTKASEWEDLHVDGNPDELKFVAYYFKGDEVVAAASMQRDPIVAHISELMRLGKMLSKKEIQDGKNPLDIALA</sequence>
<feature type="domain" description="Rieske" evidence="10">
    <location>
        <begin position="1"/>
        <end position="89"/>
    </location>
</feature>
<evidence type="ECO:0000256" key="6">
    <source>
        <dbReference type="ARBA" id="ARBA00022827"/>
    </source>
</evidence>
<evidence type="ECO:0000256" key="5">
    <source>
        <dbReference type="ARBA" id="ARBA00022723"/>
    </source>
</evidence>
<evidence type="ECO:0000256" key="9">
    <source>
        <dbReference type="ARBA" id="ARBA00023014"/>
    </source>
</evidence>
<dbReference type="STRING" id="578459.A0A0P9IV61"/>
<proteinExistence type="inferred from homology"/>